<dbReference type="RefSeq" id="WP_130963777.1">
    <property type="nucleotide sequence ID" value="NZ_SIRT01000004.1"/>
</dbReference>
<dbReference type="GO" id="GO:0016491">
    <property type="term" value="F:oxidoreductase activity"/>
    <property type="evidence" value="ECO:0007669"/>
    <property type="project" value="UniProtKB-KW"/>
</dbReference>
<gene>
    <name evidence="5" type="ORF">EYD45_06720</name>
</gene>
<comment type="similarity">
    <text evidence="1">Belongs to the nitroreductase family.</text>
</comment>
<dbReference type="Proteomes" id="UP000291142">
    <property type="component" value="Unassembled WGS sequence"/>
</dbReference>
<dbReference type="Gene3D" id="3.40.109.10">
    <property type="entry name" value="NADH Oxidase"/>
    <property type="match status" value="1"/>
</dbReference>
<keyword evidence="3" id="KW-0560">Oxidoreductase</keyword>
<sequence length="210" mass="24300">MSNTIKQLQWRYATKKFDSNKTLPEDKLNILKQAFNLTATSYGLQTIKMLVIKDRVLRSKLVEHSYNQKQVLDASHLLVICIQENILNIDVNQYYDNIKDIRETPETILKPYREGLIDMIAKMSIEERQKWSTNQAYIALGNLMTVCAIEAIDACPMEGFIPSKYDEILELKEQQLKTVLLLPVGYRAEDDIFSGFKKVRKPIEQAVIEL</sequence>
<evidence type="ECO:0000256" key="1">
    <source>
        <dbReference type="ARBA" id="ARBA00007118"/>
    </source>
</evidence>
<dbReference type="InterPro" id="IPR033878">
    <property type="entry name" value="NfsB-like"/>
</dbReference>
<dbReference type="AlphaFoldDB" id="A0A4Q9FEM1"/>
<evidence type="ECO:0000313" key="5">
    <source>
        <dbReference type="EMBL" id="TBN04307.1"/>
    </source>
</evidence>
<evidence type="ECO:0000259" key="4">
    <source>
        <dbReference type="Pfam" id="PF00881"/>
    </source>
</evidence>
<dbReference type="Pfam" id="PF00881">
    <property type="entry name" value="Nitroreductase"/>
    <property type="match status" value="1"/>
</dbReference>
<protein>
    <submittedName>
        <fullName evidence="5">NAD(P)H-dependent oxidoreductase</fullName>
    </submittedName>
</protein>
<dbReference type="OrthoDB" id="9809288at2"/>
<keyword evidence="2" id="KW-0521">NADP</keyword>
<proteinExistence type="inferred from homology"/>
<reference evidence="5 6" key="1">
    <citation type="submission" date="2019-02" db="EMBL/GenBank/DDBJ databases">
        <title>Hyunsoonleella sp., isolated from marine sediment.</title>
        <authorList>
            <person name="Liu B.-T."/>
        </authorList>
    </citation>
    <scope>NUCLEOTIDE SEQUENCE [LARGE SCALE GENOMIC DNA]</scope>
    <source>
        <strain evidence="5 6">T58</strain>
    </source>
</reference>
<dbReference type="EMBL" id="SIRT01000004">
    <property type="protein sequence ID" value="TBN04307.1"/>
    <property type="molecule type" value="Genomic_DNA"/>
</dbReference>
<dbReference type="InterPro" id="IPR029479">
    <property type="entry name" value="Nitroreductase"/>
</dbReference>
<accession>A0A4Q9FEM1</accession>
<dbReference type="CDD" id="cd02149">
    <property type="entry name" value="NfsB-like"/>
    <property type="match status" value="1"/>
</dbReference>
<dbReference type="SUPFAM" id="SSF55469">
    <property type="entry name" value="FMN-dependent nitroreductase-like"/>
    <property type="match status" value="1"/>
</dbReference>
<dbReference type="PANTHER" id="PTHR43673:SF10">
    <property type="entry name" value="NADH DEHYDROGENASE_NAD(P)H NITROREDUCTASE XCC3605-RELATED"/>
    <property type="match status" value="1"/>
</dbReference>
<comment type="caution">
    <text evidence="5">The sequence shown here is derived from an EMBL/GenBank/DDBJ whole genome shotgun (WGS) entry which is preliminary data.</text>
</comment>
<dbReference type="PANTHER" id="PTHR43673">
    <property type="entry name" value="NAD(P)H NITROREDUCTASE YDGI-RELATED"/>
    <property type="match status" value="1"/>
</dbReference>
<keyword evidence="6" id="KW-1185">Reference proteome</keyword>
<evidence type="ECO:0000313" key="6">
    <source>
        <dbReference type="Proteomes" id="UP000291142"/>
    </source>
</evidence>
<feature type="domain" description="Nitroreductase" evidence="4">
    <location>
        <begin position="9"/>
        <end position="186"/>
    </location>
</feature>
<name>A0A4Q9FEM1_9FLAO</name>
<organism evidence="5 6">
    <name type="scientific">Hyunsoonleella flava</name>
    <dbReference type="NCBI Taxonomy" id="2527939"/>
    <lineage>
        <taxon>Bacteria</taxon>
        <taxon>Pseudomonadati</taxon>
        <taxon>Bacteroidota</taxon>
        <taxon>Flavobacteriia</taxon>
        <taxon>Flavobacteriales</taxon>
        <taxon>Flavobacteriaceae</taxon>
    </lineage>
</organism>
<dbReference type="InterPro" id="IPR000415">
    <property type="entry name" value="Nitroreductase-like"/>
</dbReference>
<evidence type="ECO:0000256" key="3">
    <source>
        <dbReference type="ARBA" id="ARBA00023002"/>
    </source>
</evidence>
<evidence type="ECO:0000256" key="2">
    <source>
        <dbReference type="ARBA" id="ARBA00022857"/>
    </source>
</evidence>